<dbReference type="PANTHER" id="PTHR45651">
    <property type="entry name" value="CYCLIC NUCLEOTIDE-GATED ION CHANNEL 15-RELATED-RELATED"/>
    <property type="match status" value="1"/>
</dbReference>
<dbReference type="CDD" id="cd00038">
    <property type="entry name" value="CAP_ED"/>
    <property type="match status" value="1"/>
</dbReference>
<dbReference type="Proteomes" id="UP000734854">
    <property type="component" value="Unassembled WGS sequence"/>
</dbReference>
<evidence type="ECO:0000256" key="2">
    <source>
        <dbReference type="ARBA" id="ARBA00023303"/>
    </source>
</evidence>
<gene>
    <name evidence="5" type="ORF">ZIOFF_003565</name>
</gene>
<comment type="caution">
    <text evidence="5">The sequence shown here is derived from an EMBL/GenBank/DDBJ whole genome shotgun (WGS) entry which is preliminary data.</text>
</comment>
<keyword evidence="3" id="KW-1133">Transmembrane helix</keyword>
<evidence type="ECO:0000259" key="4">
    <source>
        <dbReference type="PROSITE" id="PS50042"/>
    </source>
</evidence>
<proteinExistence type="predicted"/>
<feature type="transmembrane region" description="Helical" evidence="3">
    <location>
        <begin position="204"/>
        <end position="229"/>
    </location>
</feature>
<keyword evidence="1" id="KW-0813">Transport</keyword>
<accession>A0A8J5LWR7</accession>
<organism evidence="5 6">
    <name type="scientific">Zingiber officinale</name>
    <name type="common">Ginger</name>
    <name type="synonym">Amomum zingiber</name>
    <dbReference type="NCBI Taxonomy" id="94328"/>
    <lineage>
        <taxon>Eukaryota</taxon>
        <taxon>Viridiplantae</taxon>
        <taxon>Streptophyta</taxon>
        <taxon>Embryophyta</taxon>
        <taxon>Tracheophyta</taxon>
        <taxon>Spermatophyta</taxon>
        <taxon>Magnoliopsida</taxon>
        <taxon>Liliopsida</taxon>
        <taxon>Zingiberales</taxon>
        <taxon>Zingiberaceae</taxon>
        <taxon>Zingiber</taxon>
    </lineage>
</organism>
<dbReference type="InterPro" id="IPR000595">
    <property type="entry name" value="cNMP-bd_dom"/>
</dbReference>
<dbReference type="SUPFAM" id="SSF51206">
    <property type="entry name" value="cAMP-binding domain-like"/>
    <property type="match status" value="1"/>
</dbReference>
<dbReference type="InterPro" id="IPR014710">
    <property type="entry name" value="RmlC-like_jellyroll"/>
</dbReference>
<evidence type="ECO:0000256" key="3">
    <source>
        <dbReference type="SAM" id="Phobius"/>
    </source>
</evidence>
<keyword evidence="3" id="KW-0472">Membrane</keyword>
<evidence type="ECO:0000313" key="6">
    <source>
        <dbReference type="Proteomes" id="UP000734854"/>
    </source>
</evidence>
<evidence type="ECO:0000256" key="1">
    <source>
        <dbReference type="ARBA" id="ARBA00023286"/>
    </source>
</evidence>
<name>A0A8J5LWR7_ZINOF</name>
<keyword evidence="1" id="KW-1071">Ligand-gated ion channel</keyword>
<keyword evidence="1" id="KW-0406">Ion transport</keyword>
<feature type="domain" description="Cyclic nucleotide-binding" evidence="4">
    <location>
        <begin position="313"/>
        <end position="430"/>
    </location>
</feature>
<dbReference type="Gene3D" id="2.60.120.10">
    <property type="entry name" value="Jelly Rolls"/>
    <property type="match status" value="1"/>
</dbReference>
<dbReference type="GO" id="GO:0016020">
    <property type="term" value="C:membrane"/>
    <property type="evidence" value="ECO:0007669"/>
    <property type="project" value="UniProtKB-SubCell"/>
</dbReference>
<dbReference type="AlphaFoldDB" id="A0A8J5LWR7"/>
<dbReference type="PANTHER" id="PTHR45651:SF11">
    <property type="entry name" value="CYCLIC NUCLEOTIDE-GATED ION CHANNEL 20, CHLOROPLASTIC-RELATED"/>
    <property type="match status" value="1"/>
</dbReference>
<evidence type="ECO:0000313" key="5">
    <source>
        <dbReference type="EMBL" id="KAG6538443.1"/>
    </source>
</evidence>
<protein>
    <recommendedName>
        <fullName evidence="4">Cyclic nucleotide-binding domain-containing protein</fullName>
    </recommendedName>
</protein>
<dbReference type="SMART" id="SM00100">
    <property type="entry name" value="cNMP"/>
    <property type="match status" value="1"/>
</dbReference>
<reference evidence="5 6" key="1">
    <citation type="submission" date="2020-08" db="EMBL/GenBank/DDBJ databases">
        <title>Plant Genome Project.</title>
        <authorList>
            <person name="Zhang R.-G."/>
        </authorList>
    </citation>
    <scope>NUCLEOTIDE SEQUENCE [LARGE SCALE GENOMIC DNA]</scope>
    <source>
        <tissue evidence="5">Rhizome</tissue>
    </source>
</reference>
<dbReference type="InterPro" id="IPR018490">
    <property type="entry name" value="cNMP-bd_dom_sf"/>
</dbReference>
<sequence length="516" mass="59070">MTELSHTVQETRQQSVPIANNTTSVECGPSKVSKVRLEPPISGTLVPRYSKMEFPTYSGEEDPLGWIKRTKAMLPSRRGAAAHELGWDHNQAQNQQWRPSFGEDQDNGGFSKEIPPASFFKRLTCVAMAEWRAKGLCFNYDESYSTGHKCKRLYWSSIEMKCANIAELSELVSIPCQGHAAAGEHLQISTLAGNQVPSYVVGEVLFTMGIVGLGLLLFALLIGNMQNFLQSLGRRRLEMQLRRRDVEQWMSLRQLPEALRRKVRQAEQFTWAATHGLNEEQLLENLPEDIKREIHGHFYGFLNKIISSLKVRIFTEIGEPMLNAMYEKSKQKLYIRGSDIFNMGELVKKMVFIIRGKLESITAEGCITFLAEGDVCGEELLMWYLEHTSVNREGDKIHFPALQLFSTRTVRCLTNVEAFALDVADIEEVIKSFSRFLRNPRLQAAIRFIKADSPYKRARMKNHIWYESSYWRKMAATRIQVAWRYRQKRLKRANIARNLSAIIQLNAEHGSPSARC</sequence>
<dbReference type="EMBL" id="JACMSC010000001">
    <property type="protein sequence ID" value="KAG6538443.1"/>
    <property type="molecule type" value="Genomic_DNA"/>
</dbReference>
<keyword evidence="2" id="KW-0407">Ion channel</keyword>
<dbReference type="GO" id="GO:0034220">
    <property type="term" value="P:monoatomic ion transmembrane transport"/>
    <property type="evidence" value="ECO:0007669"/>
    <property type="project" value="UniProtKB-KW"/>
</dbReference>
<keyword evidence="6" id="KW-1185">Reference proteome</keyword>
<dbReference type="PROSITE" id="PS50042">
    <property type="entry name" value="CNMP_BINDING_3"/>
    <property type="match status" value="1"/>
</dbReference>
<keyword evidence="3" id="KW-0812">Transmembrane</keyword>
<dbReference type="Gene3D" id="1.10.287.630">
    <property type="entry name" value="Helix hairpin bin"/>
    <property type="match status" value="1"/>
</dbReference>